<dbReference type="Proteomes" id="UP000680045">
    <property type="component" value="Unassembled WGS sequence"/>
</dbReference>
<organism evidence="1 2">
    <name type="scientific">Peribacillus frigoritolerans</name>
    <dbReference type="NCBI Taxonomy" id="450367"/>
    <lineage>
        <taxon>Bacteria</taxon>
        <taxon>Bacillati</taxon>
        <taxon>Bacillota</taxon>
        <taxon>Bacilli</taxon>
        <taxon>Bacillales</taxon>
        <taxon>Bacillaceae</taxon>
        <taxon>Peribacillus</taxon>
    </lineage>
</organism>
<comment type="caution">
    <text evidence="1">The sequence shown here is derived from an EMBL/GenBank/DDBJ whole genome shotgun (WGS) entry which is preliminary data.</text>
</comment>
<gene>
    <name evidence="1" type="ORF">KEH51_26190</name>
</gene>
<accession>A0A941J6H7</accession>
<reference evidence="1" key="1">
    <citation type="submission" date="2021-04" db="EMBL/GenBank/DDBJ databases">
        <title>Whole genome sequencing of Enterococci isolates from hospitalized patients.</title>
        <authorList>
            <person name="Ogoti B.M."/>
            <person name="Onyambu F.G."/>
        </authorList>
    </citation>
    <scope>NUCLEOTIDE SEQUENCE</scope>
    <source>
        <strain evidence="1">242</strain>
    </source>
</reference>
<evidence type="ECO:0000313" key="1">
    <source>
        <dbReference type="EMBL" id="MBR8646112.1"/>
    </source>
</evidence>
<sequence length="70" mass="8091">MIHWVLSRQKVPIDRLSVEGYYKQGMDTNTPKAGDVIFFSGKGEFKSRDRRDLSGGISSLILDTERRQFR</sequence>
<dbReference type="EMBL" id="JAGTPW010000069">
    <property type="protein sequence ID" value="MBR8646112.1"/>
    <property type="molecule type" value="Genomic_DNA"/>
</dbReference>
<proteinExistence type="predicted"/>
<protein>
    <submittedName>
        <fullName evidence="1">Uncharacterized protein</fullName>
    </submittedName>
</protein>
<name>A0A941J6H7_9BACI</name>
<evidence type="ECO:0000313" key="2">
    <source>
        <dbReference type="Proteomes" id="UP000680045"/>
    </source>
</evidence>
<dbReference type="AlphaFoldDB" id="A0A941J6H7"/>